<feature type="compositionally biased region" description="Acidic residues" evidence="1">
    <location>
        <begin position="107"/>
        <end position="118"/>
    </location>
</feature>
<feature type="compositionally biased region" description="Acidic residues" evidence="1">
    <location>
        <begin position="464"/>
        <end position="481"/>
    </location>
</feature>
<dbReference type="GO" id="GO:0016593">
    <property type="term" value="C:Cdc73/Paf1 complex"/>
    <property type="evidence" value="ECO:0007669"/>
    <property type="project" value="InterPro"/>
</dbReference>
<evidence type="ECO:0000313" key="2">
    <source>
        <dbReference type="EMBL" id="KAK6530226.1"/>
    </source>
</evidence>
<evidence type="ECO:0000313" key="3">
    <source>
        <dbReference type="Proteomes" id="UP001365542"/>
    </source>
</evidence>
<dbReference type="InterPro" id="IPR007149">
    <property type="entry name" value="Leo1"/>
</dbReference>
<feature type="compositionally biased region" description="Acidic residues" evidence="1">
    <location>
        <begin position="71"/>
        <end position="96"/>
    </location>
</feature>
<feature type="compositionally biased region" description="Basic residues" evidence="1">
    <location>
        <begin position="445"/>
        <end position="459"/>
    </location>
</feature>
<dbReference type="GO" id="GO:0032968">
    <property type="term" value="P:positive regulation of transcription elongation by RNA polymerase II"/>
    <property type="evidence" value="ECO:0007669"/>
    <property type="project" value="TreeGrafter"/>
</dbReference>
<comment type="caution">
    <text evidence="2">The sequence shown here is derived from an EMBL/GenBank/DDBJ whole genome shotgun (WGS) entry which is preliminary data.</text>
</comment>
<dbReference type="GO" id="GO:0006368">
    <property type="term" value="P:transcription elongation by RNA polymerase II"/>
    <property type="evidence" value="ECO:0007669"/>
    <property type="project" value="InterPro"/>
</dbReference>
<dbReference type="PANTHER" id="PTHR23146:SF0">
    <property type="entry name" value="RNA POLYMERASE-ASSOCIATED PROTEIN LEO1"/>
    <property type="match status" value="1"/>
</dbReference>
<proteinExistence type="predicted"/>
<feature type="region of interest" description="Disordered" evidence="1">
    <location>
        <begin position="359"/>
        <end position="527"/>
    </location>
</feature>
<dbReference type="EMBL" id="JAVHJO010000013">
    <property type="protein sequence ID" value="KAK6530226.1"/>
    <property type="molecule type" value="Genomic_DNA"/>
</dbReference>
<gene>
    <name evidence="2" type="ORF">TWF694_003590</name>
</gene>
<feature type="compositionally biased region" description="Low complexity" evidence="1">
    <location>
        <begin position="1"/>
        <end position="10"/>
    </location>
</feature>
<dbReference type="Proteomes" id="UP001365542">
    <property type="component" value="Unassembled WGS sequence"/>
</dbReference>
<accession>A0AAV9X0W1</accession>
<evidence type="ECO:0008006" key="4">
    <source>
        <dbReference type="Google" id="ProtNLM"/>
    </source>
</evidence>
<dbReference type="GO" id="GO:1990269">
    <property type="term" value="F:RNA polymerase II C-terminal domain phosphoserine binding"/>
    <property type="evidence" value="ECO:0007669"/>
    <property type="project" value="TreeGrafter"/>
</dbReference>
<reference evidence="2 3" key="1">
    <citation type="submission" date="2019-10" db="EMBL/GenBank/DDBJ databases">
        <authorList>
            <person name="Palmer J.M."/>
        </authorList>
    </citation>
    <scope>NUCLEOTIDE SEQUENCE [LARGE SCALE GENOMIC DNA]</scope>
    <source>
        <strain evidence="2 3">TWF694</strain>
    </source>
</reference>
<evidence type="ECO:0000256" key="1">
    <source>
        <dbReference type="SAM" id="MobiDB-lite"/>
    </source>
</evidence>
<feature type="region of interest" description="Disordered" evidence="1">
    <location>
        <begin position="1"/>
        <end position="138"/>
    </location>
</feature>
<name>A0AAV9X0W1_9PEZI</name>
<organism evidence="2 3">
    <name type="scientific">Orbilia ellipsospora</name>
    <dbReference type="NCBI Taxonomy" id="2528407"/>
    <lineage>
        <taxon>Eukaryota</taxon>
        <taxon>Fungi</taxon>
        <taxon>Dikarya</taxon>
        <taxon>Ascomycota</taxon>
        <taxon>Pezizomycotina</taxon>
        <taxon>Orbiliomycetes</taxon>
        <taxon>Orbiliales</taxon>
        <taxon>Orbiliaceae</taxon>
        <taxon>Orbilia</taxon>
    </lineage>
</organism>
<sequence>MSSPISDMSDPPSPPRQRPTASDDEDDALSDSPPPKPAAKPLEDIFSDDDEDVAPKPRARRPASPKGSDDELKDDDDKDPSDLENDLFGSDEEMGDAEPSRKVRTLDDEELDSGDDLDADPRRRRGDRIDDLDDDLDELERDETSYEVDIGLHQLPQSSNDETYLLKIPQFISIAPQIFKPETFQAPKLPPDAAITPYTFATTAIRWRKSLKDPSKLESNSRIIEWSDGSFSLQIGSSKEGLYDLPTNPLVSSKDKEYNPAHDSFTFLAEPLANSRLVRFFSHASQSMGVVPAVDNVITDDIKQMVAARYKATQKRRVDDGMKQMELSYKIEDPEKARREAEALEREAERFRKKAEAALRNKEAEGANGYTRRSRKAFGGGLNAGDLEEERYDRKGRGGSGYGKKYQEDEYDDGDDFIEPDPPSDEEEDIIDDSEEEEEYESSRRKEKKKKKDRKKEKRRARDEEEEDSEPEAEFTDDEEEPRERAKSPGKKARSASVADEDEDEGEHMKAPDRKRRKVVMEDSEEE</sequence>
<protein>
    <recommendedName>
        <fullName evidence="4">RNA polymerase-associated protein LEO1</fullName>
    </recommendedName>
</protein>
<dbReference type="PANTHER" id="PTHR23146">
    <property type="entry name" value="LEO1 PROTEIN"/>
    <property type="match status" value="1"/>
</dbReference>
<dbReference type="AlphaFoldDB" id="A0AAV9X0W1"/>
<feature type="compositionally biased region" description="Acidic residues" evidence="1">
    <location>
        <begin position="409"/>
        <end position="440"/>
    </location>
</feature>
<keyword evidence="3" id="KW-1185">Reference proteome</keyword>
<dbReference type="Pfam" id="PF04004">
    <property type="entry name" value="Leo1"/>
    <property type="match status" value="1"/>
</dbReference>